<feature type="compositionally biased region" description="Acidic residues" evidence="2">
    <location>
        <begin position="134"/>
        <end position="151"/>
    </location>
</feature>
<dbReference type="InterPro" id="IPR023298">
    <property type="entry name" value="ATPase_P-typ_TM_dom_sf"/>
</dbReference>
<feature type="domain" description="Cation-transporting P-type ATPase N-terminal" evidence="3">
    <location>
        <begin position="31"/>
        <end position="83"/>
    </location>
</feature>
<reference evidence="4 5" key="1">
    <citation type="submission" date="2019-07" db="EMBL/GenBank/DDBJ databases">
        <title>Chromosome genome assembly for large yellow croaker.</title>
        <authorList>
            <person name="Xiao S."/>
        </authorList>
    </citation>
    <scope>NUCLEOTIDE SEQUENCE [LARGE SCALE GENOMIC DNA]</scope>
    <source>
        <strain evidence="4">JMULYC20181020</strain>
        <tissue evidence="4">Muscle</tissue>
    </source>
</reference>
<evidence type="ECO:0000256" key="2">
    <source>
        <dbReference type="SAM" id="MobiDB-lite"/>
    </source>
</evidence>
<dbReference type="AlphaFoldDB" id="A0A6G0IDK2"/>
<evidence type="ECO:0000313" key="4">
    <source>
        <dbReference type="EMBL" id="KAE8289312.1"/>
    </source>
</evidence>
<comment type="caution">
    <text evidence="4">The sequence shown here is derived from an EMBL/GenBank/DDBJ whole genome shotgun (WGS) entry which is preliminary data.</text>
</comment>
<sequence>MLKKRELLLSERQPSSEDETMVPVLTSRKASELPVNEVACILQADLQLGLTQEEVSRRRAYHGWNEFDISEEEPLWKKYISQVSRHGYNEGAGDHVQREEVLSPEGALSPVSFVHVNSDKDRKCRRKKRKDGGEAGEEDGGEGGGEDGGEA</sequence>
<keyword evidence="5" id="KW-1185">Reference proteome</keyword>
<feature type="compositionally biased region" description="Basic and acidic residues" evidence="2">
    <location>
        <begin position="92"/>
        <end position="101"/>
    </location>
</feature>
<gene>
    <name evidence="4" type="ORF">D5F01_LYC13197</name>
</gene>
<accession>A0A6G0IDK2</accession>
<dbReference type="Pfam" id="PF00690">
    <property type="entry name" value="Cation_ATPase_N"/>
    <property type="match status" value="1"/>
</dbReference>
<dbReference type="EMBL" id="REGW02000012">
    <property type="protein sequence ID" value="KAE8289312.1"/>
    <property type="molecule type" value="Genomic_DNA"/>
</dbReference>
<dbReference type="Proteomes" id="UP000424527">
    <property type="component" value="Unassembled WGS sequence"/>
</dbReference>
<name>A0A6G0IDK2_LARCR</name>
<feature type="region of interest" description="Disordered" evidence="2">
    <location>
        <begin position="87"/>
        <end position="151"/>
    </location>
</feature>
<proteinExistence type="predicted"/>
<evidence type="ECO:0000259" key="3">
    <source>
        <dbReference type="Pfam" id="PF00690"/>
    </source>
</evidence>
<organism evidence="4 5">
    <name type="scientific">Larimichthys crocea</name>
    <name type="common">Large yellow croaker</name>
    <name type="synonym">Pseudosciaena crocea</name>
    <dbReference type="NCBI Taxonomy" id="215358"/>
    <lineage>
        <taxon>Eukaryota</taxon>
        <taxon>Metazoa</taxon>
        <taxon>Chordata</taxon>
        <taxon>Craniata</taxon>
        <taxon>Vertebrata</taxon>
        <taxon>Euteleostomi</taxon>
        <taxon>Actinopterygii</taxon>
        <taxon>Neopterygii</taxon>
        <taxon>Teleostei</taxon>
        <taxon>Neoteleostei</taxon>
        <taxon>Acanthomorphata</taxon>
        <taxon>Eupercaria</taxon>
        <taxon>Sciaenidae</taxon>
        <taxon>Larimichthys</taxon>
    </lineage>
</organism>
<evidence type="ECO:0000313" key="5">
    <source>
        <dbReference type="Proteomes" id="UP000424527"/>
    </source>
</evidence>
<dbReference type="SUPFAM" id="SSF81665">
    <property type="entry name" value="Calcium ATPase, transmembrane domain M"/>
    <property type="match status" value="1"/>
</dbReference>
<dbReference type="InterPro" id="IPR004014">
    <property type="entry name" value="ATPase_P-typ_cation-transptr_N"/>
</dbReference>
<keyword evidence="1" id="KW-0460">Magnesium</keyword>
<evidence type="ECO:0000256" key="1">
    <source>
        <dbReference type="ARBA" id="ARBA00022842"/>
    </source>
</evidence>
<protein>
    <submittedName>
        <fullName evidence="4">Calcium-transporting ATPase type 2C member 1</fullName>
    </submittedName>
</protein>
<feature type="region of interest" description="Disordered" evidence="2">
    <location>
        <begin position="1"/>
        <end position="22"/>
    </location>
</feature>